<gene>
    <name evidence="3" type="ORF">EOD42_13695</name>
</gene>
<protein>
    <submittedName>
        <fullName evidence="3">Tripartite tricarboxylate transporter substrate binding protein</fullName>
    </submittedName>
</protein>
<dbReference type="InterPro" id="IPR042100">
    <property type="entry name" value="Bug_dom1"/>
</dbReference>
<dbReference type="PANTHER" id="PTHR42928">
    <property type="entry name" value="TRICARBOXYLATE-BINDING PROTEIN"/>
    <property type="match status" value="1"/>
</dbReference>
<proteinExistence type="inferred from homology"/>
<dbReference type="Proteomes" id="UP000282957">
    <property type="component" value="Unassembled WGS sequence"/>
</dbReference>
<dbReference type="PANTHER" id="PTHR42928:SF5">
    <property type="entry name" value="BLR1237 PROTEIN"/>
    <property type="match status" value="1"/>
</dbReference>
<dbReference type="InterPro" id="IPR005064">
    <property type="entry name" value="BUG"/>
</dbReference>
<feature type="signal peptide" evidence="2">
    <location>
        <begin position="1"/>
        <end position="19"/>
    </location>
</feature>
<dbReference type="RefSeq" id="WP_127788101.1">
    <property type="nucleotide sequence ID" value="NZ_SACL01000004.1"/>
</dbReference>
<dbReference type="Gene3D" id="3.40.190.10">
    <property type="entry name" value="Periplasmic binding protein-like II"/>
    <property type="match status" value="1"/>
</dbReference>
<dbReference type="EMBL" id="SACL01000004">
    <property type="protein sequence ID" value="RVT96168.1"/>
    <property type="molecule type" value="Genomic_DNA"/>
</dbReference>
<organism evidence="3 4">
    <name type="scientific">Rhodovarius crocodyli</name>
    <dbReference type="NCBI Taxonomy" id="1979269"/>
    <lineage>
        <taxon>Bacteria</taxon>
        <taxon>Pseudomonadati</taxon>
        <taxon>Pseudomonadota</taxon>
        <taxon>Alphaproteobacteria</taxon>
        <taxon>Acetobacterales</taxon>
        <taxon>Roseomonadaceae</taxon>
        <taxon>Rhodovarius</taxon>
    </lineage>
</organism>
<comment type="caution">
    <text evidence="3">The sequence shown here is derived from an EMBL/GenBank/DDBJ whole genome shotgun (WGS) entry which is preliminary data.</text>
</comment>
<feature type="chain" id="PRO_5019026176" evidence="2">
    <location>
        <begin position="20"/>
        <end position="320"/>
    </location>
</feature>
<comment type="similarity">
    <text evidence="1">Belongs to the UPF0065 (bug) family.</text>
</comment>
<evidence type="ECO:0000313" key="4">
    <source>
        <dbReference type="Proteomes" id="UP000282957"/>
    </source>
</evidence>
<dbReference type="PIRSF" id="PIRSF017082">
    <property type="entry name" value="YflP"/>
    <property type="match status" value="1"/>
</dbReference>
<evidence type="ECO:0000256" key="2">
    <source>
        <dbReference type="SAM" id="SignalP"/>
    </source>
</evidence>
<name>A0A437MEU0_9PROT</name>
<sequence>MKKLALALMGLVAALPAAAQDYPNRPVRVVVTLAPGGNADINARLVSGALSTALGQQFVVENRPAAGGTVAVETVGRAAPDGYTILVGALGSHVLNVALYPNQPVNPITGLDHISISSESAMVVAAHPSLGAENFAQFREQLRSRRGVVPYGSSGNGTTGHISSALLLQVMGESAQHVPYRGSAASFTDLSAGRVLFQTDTISFLAEHIQRGTVRGIVIGSAQRSPMLPDVPTGAEVGIPGFTATTWTPWSAPLGTPPAILELLSSRIQQAVASGPVRERLIALGNAIPENMTPARTRAFIEAEAEKWLPAVRATGATLD</sequence>
<accession>A0A437MEU0</accession>
<dbReference type="AlphaFoldDB" id="A0A437MEU0"/>
<dbReference type="Gene3D" id="3.40.190.150">
    <property type="entry name" value="Bordetella uptake gene, domain 1"/>
    <property type="match status" value="1"/>
</dbReference>
<dbReference type="OrthoDB" id="7259884at2"/>
<evidence type="ECO:0000313" key="3">
    <source>
        <dbReference type="EMBL" id="RVT96168.1"/>
    </source>
</evidence>
<reference evidence="3 4" key="1">
    <citation type="submission" date="2019-01" db="EMBL/GenBank/DDBJ databases">
        <authorList>
            <person name="Chen W.-M."/>
        </authorList>
    </citation>
    <scope>NUCLEOTIDE SEQUENCE [LARGE SCALE GENOMIC DNA]</scope>
    <source>
        <strain evidence="3 4">CCP-6</strain>
    </source>
</reference>
<evidence type="ECO:0000256" key="1">
    <source>
        <dbReference type="ARBA" id="ARBA00006987"/>
    </source>
</evidence>
<keyword evidence="4" id="KW-1185">Reference proteome</keyword>
<dbReference type="Pfam" id="PF03401">
    <property type="entry name" value="TctC"/>
    <property type="match status" value="1"/>
</dbReference>
<keyword evidence="2" id="KW-0732">Signal</keyword>